<dbReference type="Gene3D" id="3.20.20.80">
    <property type="entry name" value="Glycosidases"/>
    <property type="match status" value="1"/>
</dbReference>
<dbReference type="SMART" id="SM00641">
    <property type="entry name" value="Glyco_25"/>
    <property type="match status" value="1"/>
</dbReference>
<dbReference type="GO" id="GO:0016052">
    <property type="term" value="P:carbohydrate catabolic process"/>
    <property type="evidence" value="ECO:0007669"/>
    <property type="project" value="TreeGrafter"/>
</dbReference>
<dbReference type="PANTHER" id="PTHR34135">
    <property type="entry name" value="LYSOZYME"/>
    <property type="match status" value="1"/>
</dbReference>
<dbReference type="Pfam" id="PF01183">
    <property type="entry name" value="Glyco_hydro_25"/>
    <property type="match status" value="1"/>
</dbReference>
<dbReference type="GO" id="GO:0009253">
    <property type="term" value="P:peptidoglycan catabolic process"/>
    <property type="evidence" value="ECO:0007669"/>
    <property type="project" value="InterPro"/>
</dbReference>
<dbReference type="AlphaFoldDB" id="A0A3N1XK70"/>
<dbReference type="CDD" id="cd06413">
    <property type="entry name" value="GH25_muramidase_1"/>
    <property type="match status" value="1"/>
</dbReference>
<name>A0A3N1XK70_9FIRM</name>
<dbReference type="OrthoDB" id="9783374at2"/>
<dbReference type="PANTHER" id="PTHR34135:SF2">
    <property type="entry name" value="LYSOZYME"/>
    <property type="match status" value="1"/>
</dbReference>
<dbReference type="GO" id="GO:0016998">
    <property type="term" value="P:cell wall macromolecule catabolic process"/>
    <property type="evidence" value="ECO:0007669"/>
    <property type="project" value="InterPro"/>
</dbReference>
<evidence type="ECO:0000256" key="1">
    <source>
        <dbReference type="ARBA" id="ARBA00010646"/>
    </source>
</evidence>
<evidence type="ECO:0000256" key="3">
    <source>
        <dbReference type="ARBA" id="ARBA00023295"/>
    </source>
</evidence>
<comment type="caution">
    <text evidence="4">The sequence shown here is derived from an EMBL/GenBank/DDBJ whole genome shotgun (WGS) entry which is preliminary data.</text>
</comment>
<gene>
    <name evidence="4" type="ORF">EDD66_10733</name>
</gene>
<dbReference type="GO" id="GO:0003796">
    <property type="term" value="F:lysozyme activity"/>
    <property type="evidence" value="ECO:0007669"/>
    <property type="project" value="InterPro"/>
</dbReference>
<dbReference type="InterPro" id="IPR018077">
    <property type="entry name" value="Glyco_hydro_fam25_subgr"/>
</dbReference>
<proteinExistence type="inferred from homology"/>
<evidence type="ECO:0000313" key="4">
    <source>
        <dbReference type="EMBL" id="ROR27119.1"/>
    </source>
</evidence>
<reference evidence="4 5" key="1">
    <citation type="submission" date="2018-11" db="EMBL/GenBank/DDBJ databases">
        <title>Genomic Encyclopedia of Type Strains, Phase IV (KMG-IV): sequencing the most valuable type-strain genomes for metagenomic binning, comparative biology and taxonomic classification.</title>
        <authorList>
            <person name="Goeker M."/>
        </authorList>
    </citation>
    <scope>NUCLEOTIDE SEQUENCE [LARGE SCALE GENOMIC DNA]</scope>
    <source>
        <strain evidence="4 5">DSM 26537</strain>
    </source>
</reference>
<protein>
    <submittedName>
        <fullName evidence="4">Lysozyme</fullName>
    </submittedName>
</protein>
<dbReference type="RefSeq" id="WP_123609818.1">
    <property type="nucleotide sequence ID" value="NZ_RJVG01000007.1"/>
</dbReference>
<keyword evidence="5" id="KW-1185">Reference proteome</keyword>
<keyword evidence="2" id="KW-0378">Hydrolase</keyword>
<sequence length="243" mass="28857">MKKRIVRYLRIFFFLLLLSFVILLVNGTIWINEPSLKRYPVRGVDASHYQGDINWSTISNQNITFAFIKATEGSKSQDEYFHKNWANIGNTQILRGAYHFFSFDSDGIKQAKNYISVVPISENMLPPVVDVEFYGDKKKNKPDAPDVRNELDILLNELEEHYGQKPIIYTTMNVYNIYIKGYYDTYPLWIRNIYYKPFLFNNRKWLFWQYSDKETLDGYVGTEKYIDMNIFNGDLEAFKKLYN</sequence>
<dbReference type="SUPFAM" id="SSF51445">
    <property type="entry name" value="(Trans)glycosidases"/>
    <property type="match status" value="1"/>
</dbReference>
<dbReference type="InterPro" id="IPR017853">
    <property type="entry name" value="GH"/>
</dbReference>
<organism evidence="4 5">
    <name type="scientific">Mobilisporobacter senegalensis</name>
    <dbReference type="NCBI Taxonomy" id="1329262"/>
    <lineage>
        <taxon>Bacteria</taxon>
        <taxon>Bacillati</taxon>
        <taxon>Bacillota</taxon>
        <taxon>Clostridia</taxon>
        <taxon>Lachnospirales</taxon>
        <taxon>Lachnospiraceae</taxon>
        <taxon>Mobilisporobacter</taxon>
    </lineage>
</organism>
<comment type="similarity">
    <text evidence="1">Belongs to the glycosyl hydrolase 25 family.</text>
</comment>
<dbReference type="EMBL" id="RJVG01000007">
    <property type="protein sequence ID" value="ROR27119.1"/>
    <property type="molecule type" value="Genomic_DNA"/>
</dbReference>
<dbReference type="Proteomes" id="UP000273083">
    <property type="component" value="Unassembled WGS sequence"/>
</dbReference>
<dbReference type="PROSITE" id="PS51904">
    <property type="entry name" value="GLYCOSYL_HYDROL_F25_2"/>
    <property type="match status" value="1"/>
</dbReference>
<evidence type="ECO:0000256" key="2">
    <source>
        <dbReference type="ARBA" id="ARBA00022801"/>
    </source>
</evidence>
<dbReference type="InterPro" id="IPR002053">
    <property type="entry name" value="Glyco_hydro_25"/>
</dbReference>
<accession>A0A3N1XK70</accession>
<keyword evidence="3" id="KW-0326">Glycosidase</keyword>
<evidence type="ECO:0000313" key="5">
    <source>
        <dbReference type="Proteomes" id="UP000273083"/>
    </source>
</evidence>